<sequence length="99" mass="11132">MVGFTDIPSQKLEDLVTFPVLIPVKAVSHKNIAQDTFVQEILQVTILHVPDFEEEKIEIRASSSGNYHALTLMVTFEHVDQVHALDAALRAHPMVRMVL</sequence>
<keyword evidence="3" id="KW-1185">Reference proteome</keyword>
<dbReference type="InterPro" id="IPR027471">
    <property type="entry name" value="YbeD-like_sf"/>
</dbReference>
<reference evidence="2 3" key="1">
    <citation type="submission" date="2019-11" db="EMBL/GenBank/DDBJ databases">
        <title>Novel Deefgea species.</title>
        <authorList>
            <person name="Han J.-H."/>
        </authorList>
    </citation>
    <scope>NUCLEOTIDE SEQUENCE [LARGE SCALE GENOMIC DNA]</scope>
    <source>
        <strain evidence="2 3">LMG 24817</strain>
    </source>
</reference>
<evidence type="ECO:0000313" key="3">
    <source>
        <dbReference type="Proteomes" id="UP001195660"/>
    </source>
</evidence>
<dbReference type="Proteomes" id="UP001195660">
    <property type="component" value="Unassembled WGS sequence"/>
</dbReference>
<comment type="similarity">
    <text evidence="1">Belongs to the UPF0250 family.</text>
</comment>
<name>A0ABS2C7W7_9NEIS</name>
<proteinExistence type="inferred from homology"/>
<dbReference type="RefSeq" id="WP_203569564.1">
    <property type="nucleotide sequence ID" value="NZ_WOFE01000001.1"/>
</dbReference>
<dbReference type="Pfam" id="PF04359">
    <property type="entry name" value="DUF493"/>
    <property type="match status" value="1"/>
</dbReference>
<dbReference type="InterPro" id="IPR007454">
    <property type="entry name" value="UPF0250_YbeD-like"/>
</dbReference>
<evidence type="ECO:0000256" key="1">
    <source>
        <dbReference type="ARBA" id="ARBA00008460"/>
    </source>
</evidence>
<dbReference type="SUPFAM" id="SSF117991">
    <property type="entry name" value="YbeD/HP0495-like"/>
    <property type="match status" value="1"/>
</dbReference>
<dbReference type="PANTHER" id="PTHR38036">
    <property type="entry name" value="UPF0250 PROTEIN YBED"/>
    <property type="match status" value="1"/>
</dbReference>
<organism evidence="2 3">
    <name type="scientific">Deefgea chitinilytica</name>
    <dbReference type="NCBI Taxonomy" id="570276"/>
    <lineage>
        <taxon>Bacteria</taxon>
        <taxon>Pseudomonadati</taxon>
        <taxon>Pseudomonadota</taxon>
        <taxon>Betaproteobacteria</taxon>
        <taxon>Neisseriales</taxon>
        <taxon>Chitinibacteraceae</taxon>
        <taxon>Deefgea</taxon>
    </lineage>
</organism>
<dbReference type="Gene3D" id="3.30.70.260">
    <property type="match status" value="1"/>
</dbReference>
<accession>A0ABS2C7W7</accession>
<dbReference type="EMBL" id="WOFE01000001">
    <property type="protein sequence ID" value="MBM5570253.1"/>
    <property type="molecule type" value="Genomic_DNA"/>
</dbReference>
<comment type="caution">
    <text evidence="2">The sequence shown here is derived from an EMBL/GenBank/DDBJ whole genome shotgun (WGS) entry which is preliminary data.</text>
</comment>
<gene>
    <name evidence="2" type="ORF">GM173_01540</name>
</gene>
<protein>
    <submittedName>
        <fullName evidence="2">DUF493 family protein</fullName>
    </submittedName>
</protein>
<dbReference type="PANTHER" id="PTHR38036:SF1">
    <property type="entry name" value="UPF0250 PROTEIN YBED"/>
    <property type="match status" value="1"/>
</dbReference>
<evidence type="ECO:0000313" key="2">
    <source>
        <dbReference type="EMBL" id="MBM5570253.1"/>
    </source>
</evidence>